<evidence type="ECO:0000256" key="3">
    <source>
        <dbReference type="ARBA" id="ARBA00023163"/>
    </source>
</evidence>
<comment type="caution">
    <text evidence="5">The sequence shown here is derived from an EMBL/GenBank/DDBJ whole genome shotgun (WGS) entry which is preliminary data.</text>
</comment>
<name>A0ABS4SC93_9BACI</name>
<protein>
    <submittedName>
        <fullName evidence="5">ArsR family transcriptional regulator</fullName>
    </submittedName>
</protein>
<reference evidence="5 6" key="1">
    <citation type="submission" date="2021-03" db="EMBL/GenBank/DDBJ databases">
        <title>Genomic Encyclopedia of Type Strains, Phase IV (KMG-IV): sequencing the most valuable type-strain genomes for metagenomic binning, comparative biology and taxonomic classification.</title>
        <authorList>
            <person name="Goeker M."/>
        </authorList>
    </citation>
    <scope>NUCLEOTIDE SEQUENCE [LARGE SCALE GENOMIC DNA]</scope>
    <source>
        <strain evidence="5 6">DSM 25790</strain>
    </source>
</reference>
<keyword evidence="2" id="KW-0238">DNA-binding</keyword>
<proteinExistence type="predicted"/>
<dbReference type="InterPro" id="IPR011991">
    <property type="entry name" value="ArsR-like_HTH"/>
</dbReference>
<keyword evidence="1" id="KW-0805">Transcription regulation</keyword>
<dbReference type="PANTHER" id="PTHR33154">
    <property type="entry name" value="TRANSCRIPTIONAL REGULATOR, ARSR FAMILY"/>
    <property type="match status" value="1"/>
</dbReference>
<evidence type="ECO:0000313" key="6">
    <source>
        <dbReference type="Proteomes" id="UP001519294"/>
    </source>
</evidence>
<dbReference type="Gene3D" id="1.10.10.10">
    <property type="entry name" value="Winged helix-like DNA-binding domain superfamily/Winged helix DNA-binding domain"/>
    <property type="match status" value="1"/>
</dbReference>
<dbReference type="InterPro" id="IPR036388">
    <property type="entry name" value="WH-like_DNA-bd_sf"/>
</dbReference>
<sequence>MDLIRIYKALANPIRVQILHWLKEPHHHFSEVYPEGVCISDIKKKVQLSQSTVSQYLSILQDVGLIQSTRQGQWTYYKRNETQIDKIKQSIVDQL</sequence>
<organism evidence="5 6">
    <name type="scientific">Virgibacillus alimentarius</name>
    <dbReference type="NCBI Taxonomy" id="698769"/>
    <lineage>
        <taxon>Bacteria</taxon>
        <taxon>Bacillati</taxon>
        <taxon>Bacillota</taxon>
        <taxon>Bacilli</taxon>
        <taxon>Bacillales</taxon>
        <taxon>Bacillaceae</taxon>
        <taxon>Virgibacillus</taxon>
    </lineage>
</organism>
<dbReference type="Pfam" id="PF01022">
    <property type="entry name" value="HTH_5"/>
    <property type="match status" value="1"/>
</dbReference>
<accession>A0ABS4SC93</accession>
<gene>
    <name evidence="5" type="ORF">J2Z81_003017</name>
</gene>
<dbReference type="PANTHER" id="PTHR33154:SF33">
    <property type="entry name" value="TRANSCRIPTIONAL REPRESSOR SDPR"/>
    <property type="match status" value="1"/>
</dbReference>
<dbReference type="CDD" id="cd00090">
    <property type="entry name" value="HTH_ARSR"/>
    <property type="match status" value="1"/>
</dbReference>
<dbReference type="PROSITE" id="PS50987">
    <property type="entry name" value="HTH_ARSR_2"/>
    <property type="match status" value="1"/>
</dbReference>
<evidence type="ECO:0000256" key="1">
    <source>
        <dbReference type="ARBA" id="ARBA00023015"/>
    </source>
</evidence>
<keyword evidence="6" id="KW-1185">Reference proteome</keyword>
<keyword evidence="3" id="KW-0804">Transcription</keyword>
<evidence type="ECO:0000256" key="2">
    <source>
        <dbReference type="ARBA" id="ARBA00023125"/>
    </source>
</evidence>
<dbReference type="SUPFAM" id="SSF46785">
    <property type="entry name" value="Winged helix' DNA-binding domain"/>
    <property type="match status" value="1"/>
</dbReference>
<evidence type="ECO:0000313" key="5">
    <source>
        <dbReference type="EMBL" id="MBP2259029.1"/>
    </source>
</evidence>
<evidence type="ECO:0000259" key="4">
    <source>
        <dbReference type="PROSITE" id="PS50987"/>
    </source>
</evidence>
<dbReference type="InterPro" id="IPR036390">
    <property type="entry name" value="WH_DNA-bd_sf"/>
</dbReference>
<dbReference type="InterPro" id="IPR051081">
    <property type="entry name" value="HTH_MetalResp_TranReg"/>
</dbReference>
<dbReference type="NCBIfam" id="NF033788">
    <property type="entry name" value="HTH_metalloreg"/>
    <property type="match status" value="1"/>
</dbReference>
<dbReference type="EMBL" id="JAGIKX010000047">
    <property type="protein sequence ID" value="MBP2259029.1"/>
    <property type="molecule type" value="Genomic_DNA"/>
</dbReference>
<dbReference type="InterPro" id="IPR001845">
    <property type="entry name" value="HTH_ArsR_DNA-bd_dom"/>
</dbReference>
<dbReference type="Proteomes" id="UP001519294">
    <property type="component" value="Unassembled WGS sequence"/>
</dbReference>
<dbReference type="RefSeq" id="WP_226371684.1">
    <property type="nucleotide sequence ID" value="NZ_JAGIKX010000047.1"/>
</dbReference>
<dbReference type="SMART" id="SM00418">
    <property type="entry name" value="HTH_ARSR"/>
    <property type="match status" value="1"/>
</dbReference>
<feature type="domain" description="HTH arsR-type" evidence="4">
    <location>
        <begin position="1"/>
        <end position="95"/>
    </location>
</feature>